<dbReference type="InterPro" id="IPR002110">
    <property type="entry name" value="Ankyrin_rpt"/>
</dbReference>
<dbReference type="Pfam" id="PF12796">
    <property type="entry name" value="Ank_2"/>
    <property type="match status" value="1"/>
</dbReference>
<dbReference type="EMBL" id="CAJOBC010108975">
    <property type="protein sequence ID" value="CAF4516819.1"/>
    <property type="molecule type" value="Genomic_DNA"/>
</dbReference>
<name>A0A816CN09_9BILA</name>
<proteinExistence type="predicted"/>
<evidence type="ECO:0000256" key="1">
    <source>
        <dbReference type="PROSITE-ProRule" id="PRU00023"/>
    </source>
</evidence>
<dbReference type="Proteomes" id="UP000663829">
    <property type="component" value="Unassembled WGS sequence"/>
</dbReference>
<feature type="non-terminal residue" evidence="2">
    <location>
        <position position="236"/>
    </location>
</feature>
<keyword evidence="1" id="KW-0040">ANK repeat</keyword>
<dbReference type="SMART" id="SM00248">
    <property type="entry name" value="ANK"/>
    <property type="match status" value="2"/>
</dbReference>
<evidence type="ECO:0000313" key="4">
    <source>
        <dbReference type="Proteomes" id="UP000663829"/>
    </source>
</evidence>
<sequence>MIATLQNSNNNNNIDLLYDLCKQNQVEKVKTLVPLLFTDNIEIINKINTSTGSTCLHVACYYGHREIVQILLDYGAVHSIRNLHHNLTPYEEAYTENIKQLFLKQRKLFSSDYDYIEWSMVGNDLIDKRKEFRQAIDLYKTYDNHHHLVSKLIAEFIQYYLNEYLKNNDDQEDQISFEQIQIIEHFFKQAIEEQDYLTYFIKAYTLTVNFYKILNKYLALYILQYFDKTKDFCSNY</sequence>
<evidence type="ECO:0008006" key="5">
    <source>
        <dbReference type="Google" id="ProtNLM"/>
    </source>
</evidence>
<dbReference type="Gene3D" id="1.25.40.20">
    <property type="entry name" value="Ankyrin repeat-containing domain"/>
    <property type="match status" value="1"/>
</dbReference>
<dbReference type="OrthoDB" id="10017259at2759"/>
<gene>
    <name evidence="2" type="ORF">GPM918_LOCUS43924</name>
    <name evidence="3" type="ORF">SRO942_LOCUS45580</name>
</gene>
<comment type="caution">
    <text evidence="2">The sequence shown here is derived from an EMBL/GenBank/DDBJ whole genome shotgun (WGS) entry which is preliminary data.</text>
</comment>
<organism evidence="2 4">
    <name type="scientific">Didymodactylos carnosus</name>
    <dbReference type="NCBI Taxonomy" id="1234261"/>
    <lineage>
        <taxon>Eukaryota</taxon>
        <taxon>Metazoa</taxon>
        <taxon>Spiralia</taxon>
        <taxon>Gnathifera</taxon>
        <taxon>Rotifera</taxon>
        <taxon>Eurotatoria</taxon>
        <taxon>Bdelloidea</taxon>
        <taxon>Philodinida</taxon>
        <taxon>Philodinidae</taxon>
        <taxon>Didymodactylos</taxon>
    </lineage>
</organism>
<reference evidence="2" key="1">
    <citation type="submission" date="2021-02" db="EMBL/GenBank/DDBJ databases">
        <authorList>
            <person name="Nowell W R."/>
        </authorList>
    </citation>
    <scope>NUCLEOTIDE SEQUENCE</scope>
</reference>
<accession>A0A816CN09</accession>
<dbReference type="PROSITE" id="PS50297">
    <property type="entry name" value="ANK_REP_REGION"/>
    <property type="match status" value="1"/>
</dbReference>
<evidence type="ECO:0000313" key="3">
    <source>
        <dbReference type="EMBL" id="CAF4516819.1"/>
    </source>
</evidence>
<dbReference type="SUPFAM" id="SSF48403">
    <property type="entry name" value="Ankyrin repeat"/>
    <property type="match status" value="1"/>
</dbReference>
<feature type="repeat" description="ANK" evidence="1">
    <location>
        <begin position="51"/>
        <end position="83"/>
    </location>
</feature>
<evidence type="ECO:0000313" key="2">
    <source>
        <dbReference type="EMBL" id="CAF1624179.1"/>
    </source>
</evidence>
<dbReference type="Proteomes" id="UP000681722">
    <property type="component" value="Unassembled WGS sequence"/>
</dbReference>
<dbReference type="EMBL" id="CAJNOQ010041603">
    <property type="protein sequence ID" value="CAF1624179.1"/>
    <property type="molecule type" value="Genomic_DNA"/>
</dbReference>
<dbReference type="PROSITE" id="PS50088">
    <property type="entry name" value="ANK_REPEAT"/>
    <property type="match status" value="1"/>
</dbReference>
<protein>
    <recommendedName>
        <fullName evidence="5">Ankyrin repeat protein</fullName>
    </recommendedName>
</protein>
<keyword evidence="4" id="KW-1185">Reference proteome</keyword>
<dbReference type="InterPro" id="IPR036770">
    <property type="entry name" value="Ankyrin_rpt-contain_sf"/>
</dbReference>
<dbReference type="AlphaFoldDB" id="A0A816CN09"/>